<feature type="chain" id="PRO_5016926384" evidence="1">
    <location>
        <begin position="21"/>
        <end position="220"/>
    </location>
</feature>
<evidence type="ECO:0000313" key="3">
    <source>
        <dbReference type="EMBL" id="RBP47735.1"/>
    </source>
</evidence>
<dbReference type="InterPro" id="IPR010496">
    <property type="entry name" value="AL/BT2_dom"/>
</dbReference>
<keyword evidence="1" id="KW-0732">Signal</keyword>
<keyword evidence="4" id="KW-1185">Reference proteome</keyword>
<dbReference type="RefSeq" id="WP_113956651.1">
    <property type="nucleotide sequence ID" value="NZ_QNRR01000001.1"/>
</dbReference>
<evidence type="ECO:0000313" key="4">
    <source>
        <dbReference type="Proteomes" id="UP000253426"/>
    </source>
</evidence>
<proteinExistence type="predicted"/>
<reference evidence="3 4" key="1">
    <citation type="submission" date="2018-06" db="EMBL/GenBank/DDBJ databases">
        <title>Genomic Encyclopedia of Type Strains, Phase IV (KMG-IV): sequencing the most valuable type-strain genomes for metagenomic binning, comparative biology and taxonomic classification.</title>
        <authorList>
            <person name="Goeker M."/>
        </authorList>
    </citation>
    <scope>NUCLEOTIDE SEQUENCE [LARGE SCALE GENOMIC DNA]</scope>
    <source>
        <strain evidence="3 4">DSM 25532</strain>
    </source>
</reference>
<dbReference type="AlphaFoldDB" id="A0A366HW73"/>
<organism evidence="3 4">
    <name type="scientific">Roseimicrobium gellanilyticum</name>
    <dbReference type="NCBI Taxonomy" id="748857"/>
    <lineage>
        <taxon>Bacteria</taxon>
        <taxon>Pseudomonadati</taxon>
        <taxon>Verrucomicrobiota</taxon>
        <taxon>Verrucomicrobiia</taxon>
        <taxon>Verrucomicrobiales</taxon>
        <taxon>Verrucomicrobiaceae</taxon>
        <taxon>Roseimicrobium</taxon>
    </lineage>
</organism>
<protein>
    <submittedName>
        <fullName evidence="3">Uncharacterized protein DUF1080</fullName>
    </submittedName>
</protein>
<name>A0A366HW73_9BACT</name>
<dbReference type="Proteomes" id="UP000253426">
    <property type="component" value="Unassembled WGS sequence"/>
</dbReference>
<dbReference type="Gene3D" id="2.60.120.560">
    <property type="entry name" value="Exo-inulinase, domain 1"/>
    <property type="match status" value="1"/>
</dbReference>
<dbReference type="OrthoDB" id="9787527at2"/>
<dbReference type="GO" id="GO:0016787">
    <property type="term" value="F:hydrolase activity"/>
    <property type="evidence" value="ECO:0007669"/>
    <property type="project" value="InterPro"/>
</dbReference>
<sequence length="220" mass="24469">MKSKLLSLFTVLALSGFASAEDGWISMFNGKDLSGWKSNVSTEEKPEEKAQSFVVENGEIKVQGGRAHMFYVGPDGNAKFKNFEFKAKVKTTAGSNSGIYIHTGFEEKGWPSKGYECQVNATHKDVKKTGGLYAVKDVLNNAPNKDDEWFDYGIKVEGKKITITINGKVTTEWTEPEDWDPSKTLKNMDGRKLSEGTIAIQGHDPISRVFYKDLFIKALP</sequence>
<accession>A0A366HW73</accession>
<feature type="domain" description="3-keto-alpha-glucoside-1,2-lyase/3-keto-2-hydroxy-glucal hydratase" evidence="2">
    <location>
        <begin position="23"/>
        <end position="217"/>
    </location>
</feature>
<dbReference type="EMBL" id="QNRR01000001">
    <property type="protein sequence ID" value="RBP47735.1"/>
    <property type="molecule type" value="Genomic_DNA"/>
</dbReference>
<gene>
    <name evidence="3" type="ORF">DES53_101534</name>
</gene>
<comment type="caution">
    <text evidence="3">The sequence shown here is derived from an EMBL/GenBank/DDBJ whole genome shotgun (WGS) entry which is preliminary data.</text>
</comment>
<feature type="signal peptide" evidence="1">
    <location>
        <begin position="1"/>
        <end position="20"/>
    </location>
</feature>
<dbReference type="Pfam" id="PF06439">
    <property type="entry name" value="3keto-disac_hyd"/>
    <property type="match status" value="1"/>
</dbReference>
<evidence type="ECO:0000259" key="2">
    <source>
        <dbReference type="Pfam" id="PF06439"/>
    </source>
</evidence>
<evidence type="ECO:0000256" key="1">
    <source>
        <dbReference type="SAM" id="SignalP"/>
    </source>
</evidence>